<gene>
    <name evidence="2" type="ORF">CCAP1982_LOCUS8137</name>
</gene>
<dbReference type="Proteomes" id="UP000606786">
    <property type="component" value="Unassembled WGS sequence"/>
</dbReference>
<evidence type="ECO:0000256" key="1">
    <source>
        <dbReference type="SAM" id="MobiDB-lite"/>
    </source>
</evidence>
<feature type="region of interest" description="Disordered" evidence="1">
    <location>
        <begin position="90"/>
        <end position="115"/>
    </location>
</feature>
<evidence type="ECO:0000313" key="3">
    <source>
        <dbReference type="Proteomes" id="UP000606786"/>
    </source>
</evidence>
<sequence>MWQQLQSNAALKLQVCNRKRKSKTQNDDRAAELSNDNLLEMDVETKLGTQNVAEIRSEAAVRSECETSVDAGIQTELQVLSRTSFKAKSYIQPRPCSKPKSNYNQKSKSEPRYES</sequence>
<accession>A0A811ULD7</accession>
<comment type="caution">
    <text evidence="2">The sequence shown here is derived from an EMBL/GenBank/DDBJ whole genome shotgun (WGS) entry which is preliminary data.</text>
</comment>
<keyword evidence="3" id="KW-1185">Reference proteome</keyword>
<evidence type="ECO:0000313" key="2">
    <source>
        <dbReference type="EMBL" id="CAD6999614.1"/>
    </source>
</evidence>
<proteinExistence type="predicted"/>
<reference evidence="2" key="1">
    <citation type="submission" date="2020-11" db="EMBL/GenBank/DDBJ databases">
        <authorList>
            <person name="Whitehead M."/>
        </authorList>
    </citation>
    <scope>NUCLEOTIDE SEQUENCE</scope>
    <source>
        <strain evidence="2">EGII</strain>
    </source>
</reference>
<protein>
    <submittedName>
        <fullName evidence="2">(Mediterranean fruit fly) hypothetical protein</fullName>
    </submittedName>
</protein>
<name>A0A811ULD7_CERCA</name>
<dbReference type="AlphaFoldDB" id="A0A811ULD7"/>
<dbReference type="EMBL" id="CAJHJT010000012">
    <property type="protein sequence ID" value="CAD6999614.1"/>
    <property type="molecule type" value="Genomic_DNA"/>
</dbReference>
<organism evidence="2 3">
    <name type="scientific">Ceratitis capitata</name>
    <name type="common">Mediterranean fruit fly</name>
    <name type="synonym">Tephritis capitata</name>
    <dbReference type="NCBI Taxonomy" id="7213"/>
    <lineage>
        <taxon>Eukaryota</taxon>
        <taxon>Metazoa</taxon>
        <taxon>Ecdysozoa</taxon>
        <taxon>Arthropoda</taxon>
        <taxon>Hexapoda</taxon>
        <taxon>Insecta</taxon>
        <taxon>Pterygota</taxon>
        <taxon>Neoptera</taxon>
        <taxon>Endopterygota</taxon>
        <taxon>Diptera</taxon>
        <taxon>Brachycera</taxon>
        <taxon>Muscomorpha</taxon>
        <taxon>Tephritoidea</taxon>
        <taxon>Tephritidae</taxon>
        <taxon>Ceratitis</taxon>
        <taxon>Ceratitis</taxon>
    </lineage>
</organism>